<evidence type="ECO:0000313" key="3">
    <source>
        <dbReference type="Proteomes" id="UP001595867"/>
    </source>
</evidence>
<accession>A0ABV8J8B4</accession>
<organism evidence="2 3">
    <name type="scientific">Actinoplanes subglobosus</name>
    <dbReference type="NCBI Taxonomy" id="1547892"/>
    <lineage>
        <taxon>Bacteria</taxon>
        <taxon>Bacillati</taxon>
        <taxon>Actinomycetota</taxon>
        <taxon>Actinomycetes</taxon>
        <taxon>Micromonosporales</taxon>
        <taxon>Micromonosporaceae</taxon>
        <taxon>Actinoplanes</taxon>
    </lineage>
</organism>
<dbReference type="EMBL" id="JBHSBL010000045">
    <property type="protein sequence ID" value="MFC4072854.1"/>
    <property type="molecule type" value="Genomic_DNA"/>
</dbReference>
<evidence type="ECO:0008006" key="4">
    <source>
        <dbReference type="Google" id="ProtNLM"/>
    </source>
</evidence>
<keyword evidence="3" id="KW-1185">Reference proteome</keyword>
<evidence type="ECO:0000313" key="2">
    <source>
        <dbReference type="EMBL" id="MFC4072854.1"/>
    </source>
</evidence>
<comment type="caution">
    <text evidence="2">The sequence shown here is derived from an EMBL/GenBank/DDBJ whole genome shotgun (WGS) entry which is preliminary data.</text>
</comment>
<proteinExistence type="predicted"/>
<reference evidence="3" key="1">
    <citation type="journal article" date="2019" name="Int. J. Syst. Evol. Microbiol.">
        <title>The Global Catalogue of Microorganisms (GCM) 10K type strain sequencing project: providing services to taxonomists for standard genome sequencing and annotation.</title>
        <authorList>
            <consortium name="The Broad Institute Genomics Platform"/>
            <consortium name="The Broad Institute Genome Sequencing Center for Infectious Disease"/>
            <person name="Wu L."/>
            <person name="Ma J."/>
        </authorList>
    </citation>
    <scope>NUCLEOTIDE SEQUENCE [LARGE SCALE GENOMIC DNA]</scope>
    <source>
        <strain evidence="3">TBRC 5832</strain>
    </source>
</reference>
<protein>
    <recommendedName>
        <fullName evidence="4">Rad50/SbcC-type AAA domain-containing protein</fullName>
    </recommendedName>
</protein>
<dbReference type="Proteomes" id="UP001595867">
    <property type="component" value="Unassembled WGS sequence"/>
</dbReference>
<gene>
    <name evidence="2" type="ORF">ACFO0C_48645</name>
</gene>
<feature type="coiled-coil region" evidence="1">
    <location>
        <begin position="382"/>
        <end position="409"/>
    </location>
</feature>
<name>A0ABV8J8B4_9ACTN</name>
<sequence length="620" mass="69419">MITAKASSLVTAAMRDTLIYDPITKAETPVQQSWVSLEISNGNGDVATLTRWVKHPTITDGVIRVQHGPALTTSAILPYDDFFVGRAGSVTSPRGFHNWLAQFIGWRLPELSARDGRTAPLYMEQVFPLLFVEQKRGWAGIQSQMPYFSAVPDVRKRAIEFLLALEVGGLDLRRQELQANLRGLESQWTTERQRFVDRASGSGITLEGIPKQIKAGWTPDGRAELLSADGAGWIPVLEKLRRMRLELKSASARNVRAVGQISQLIEQQLQAALDKSTRIQEDGAIIRDEILRDQDELTAIEGRLAALEDDLRQYQDVATLERLGSHTTADLQSDCPVCHQTLPGSLLGDQSTHLMSIQDSINYIKQQTELFAAMERDSRRSLEAKREQLAGLRTEASETRALIRRLRSDLVSPNDVPSEEEVAARVLLRQRVEAAERVLEDFEVLQAALVRLASAADALRIELASLPKDRLTEVDRTKLEALRLSFVKQLQEYDFGSFSDERLRLSDDDYLPRRDDFDLQADISASDSIRVIWAYLIGLLEIGRRFETNHPGLLVFDEPRQQSAKDVSFAALLRRASQHARGGQVLLATSERSETLSQMLAGVPVRMHNVAGYLLQPVEE</sequence>
<keyword evidence="1" id="KW-0175">Coiled coil</keyword>
<feature type="coiled-coil region" evidence="1">
    <location>
        <begin position="290"/>
        <end position="317"/>
    </location>
</feature>
<evidence type="ECO:0000256" key="1">
    <source>
        <dbReference type="SAM" id="Coils"/>
    </source>
</evidence>
<dbReference type="RefSeq" id="WP_378073770.1">
    <property type="nucleotide sequence ID" value="NZ_JBHSBL010000045.1"/>
</dbReference>